<accession>A0A9Q0MEM6</accession>
<organism evidence="1 2">
    <name type="scientific">Blomia tropicalis</name>
    <name type="common">Mite</name>
    <dbReference type="NCBI Taxonomy" id="40697"/>
    <lineage>
        <taxon>Eukaryota</taxon>
        <taxon>Metazoa</taxon>
        <taxon>Ecdysozoa</taxon>
        <taxon>Arthropoda</taxon>
        <taxon>Chelicerata</taxon>
        <taxon>Arachnida</taxon>
        <taxon>Acari</taxon>
        <taxon>Acariformes</taxon>
        <taxon>Sarcoptiformes</taxon>
        <taxon>Astigmata</taxon>
        <taxon>Glycyphagoidea</taxon>
        <taxon>Echimyopodidae</taxon>
        <taxon>Blomia</taxon>
    </lineage>
</organism>
<proteinExistence type="predicted"/>
<sequence>SQPTAAIAKRSAGGRTNLAYQFFSEKAMENFSNEIKNNPNLQNIITAYEPAPKCPNIILKNIDYSTPETDIIKLIIQQNEDLDIHESNLKVLFTIKKAHYYDAIICVSPNIFHNINNKIISVGWTASQAEETFLIGNCGKCLSFNHRTKDCTISGKKCKKCNGIFSTKPNGNQKSDFANHIHNCSQKKCFNCIESKQKEHNHEALSSECPIYNKRLSSIKNKICYDESKEVQFFQKQNISHSNMSPSTSAFNG</sequence>
<evidence type="ECO:0000313" key="1">
    <source>
        <dbReference type="EMBL" id="KAJ6224212.1"/>
    </source>
</evidence>
<comment type="caution">
    <text evidence="1">The sequence shown here is derived from an EMBL/GenBank/DDBJ whole genome shotgun (WGS) entry which is preliminary data.</text>
</comment>
<gene>
    <name evidence="1" type="ORF">RDWZM_002757</name>
</gene>
<protein>
    <submittedName>
        <fullName evidence="1">Uncharacterized protein</fullName>
    </submittedName>
</protein>
<dbReference type="EMBL" id="JAPWDV010000001">
    <property type="protein sequence ID" value="KAJ6224212.1"/>
    <property type="molecule type" value="Genomic_DNA"/>
</dbReference>
<keyword evidence="2" id="KW-1185">Reference proteome</keyword>
<reference evidence="1" key="1">
    <citation type="submission" date="2022-12" db="EMBL/GenBank/DDBJ databases">
        <title>Genome assemblies of Blomia tropicalis.</title>
        <authorList>
            <person name="Cui Y."/>
        </authorList>
    </citation>
    <scope>NUCLEOTIDE SEQUENCE</scope>
    <source>
        <tissue evidence="1">Adult mites</tissue>
    </source>
</reference>
<name>A0A9Q0MEM6_BLOTA</name>
<evidence type="ECO:0000313" key="2">
    <source>
        <dbReference type="Proteomes" id="UP001142055"/>
    </source>
</evidence>
<dbReference type="AlphaFoldDB" id="A0A9Q0MEM6"/>
<feature type="non-terminal residue" evidence="1">
    <location>
        <position position="1"/>
    </location>
</feature>
<dbReference type="Proteomes" id="UP001142055">
    <property type="component" value="Chromosome 1"/>
</dbReference>
<dbReference type="OMA" id="HNAFSAN"/>